<evidence type="ECO:0000313" key="2">
    <source>
        <dbReference type="Proteomes" id="UP000029120"/>
    </source>
</evidence>
<proteinExistence type="predicted"/>
<evidence type="ECO:0000313" key="1">
    <source>
        <dbReference type="EMBL" id="KFK23569.1"/>
    </source>
</evidence>
<dbReference type="Proteomes" id="UP000029120">
    <property type="component" value="Unassembled WGS sequence"/>
</dbReference>
<keyword evidence="2" id="KW-1185">Reference proteome</keyword>
<dbReference type="Gramene" id="KFK23569">
    <property type="protein sequence ID" value="KFK23569"/>
    <property type="gene ID" value="AALP_AAs52495U000100"/>
</dbReference>
<dbReference type="AlphaFoldDB" id="A0A087G117"/>
<accession>A0A087G117</accession>
<organism evidence="1 2">
    <name type="scientific">Arabis alpina</name>
    <name type="common">Alpine rock-cress</name>
    <dbReference type="NCBI Taxonomy" id="50452"/>
    <lineage>
        <taxon>Eukaryota</taxon>
        <taxon>Viridiplantae</taxon>
        <taxon>Streptophyta</taxon>
        <taxon>Embryophyta</taxon>
        <taxon>Tracheophyta</taxon>
        <taxon>Spermatophyta</taxon>
        <taxon>Magnoliopsida</taxon>
        <taxon>eudicotyledons</taxon>
        <taxon>Gunneridae</taxon>
        <taxon>Pentapetalae</taxon>
        <taxon>rosids</taxon>
        <taxon>malvids</taxon>
        <taxon>Brassicales</taxon>
        <taxon>Brassicaceae</taxon>
        <taxon>Arabideae</taxon>
        <taxon>Arabis</taxon>
    </lineage>
</organism>
<name>A0A087G117_ARAAL</name>
<dbReference type="EMBL" id="KL977903">
    <property type="protein sequence ID" value="KFK23569.1"/>
    <property type="molecule type" value="Genomic_DNA"/>
</dbReference>
<reference evidence="2" key="1">
    <citation type="journal article" date="2015" name="Nat. Plants">
        <title>Genome expansion of Arabis alpina linked with retrotransposition and reduced symmetric DNA methylation.</title>
        <authorList>
            <person name="Willing E.M."/>
            <person name="Rawat V."/>
            <person name="Mandakova T."/>
            <person name="Maumus F."/>
            <person name="James G.V."/>
            <person name="Nordstroem K.J."/>
            <person name="Becker C."/>
            <person name="Warthmann N."/>
            <person name="Chica C."/>
            <person name="Szarzynska B."/>
            <person name="Zytnicki M."/>
            <person name="Albani M.C."/>
            <person name="Kiefer C."/>
            <person name="Bergonzi S."/>
            <person name="Castaings L."/>
            <person name="Mateos J.L."/>
            <person name="Berns M.C."/>
            <person name="Bujdoso N."/>
            <person name="Piofczyk T."/>
            <person name="de Lorenzo L."/>
            <person name="Barrero-Sicilia C."/>
            <person name="Mateos I."/>
            <person name="Piednoel M."/>
            <person name="Hagmann J."/>
            <person name="Chen-Min-Tao R."/>
            <person name="Iglesias-Fernandez R."/>
            <person name="Schuster S.C."/>
            <person name="Alonso-Blanco C."/>
            <person name="Roudier F."/>
            <person name="Carbonero P."/>
            <person name="Paz-Ares J."/>
            <person name="Davis S.J."/>
            <person name="Pecinka A."/>
            <person name="Quesneville H."/>
            <person name="Colot V."/>
            <person name="Lysak M.A."/>
            <person name="Weigel D."/>
            <person name="Coupland G."/>
            <person name="Schneeberger K."/>
        </authorList>
    </citation>
    <scope>NUCLEOTIDE SEQUENCE [LARGE SCALE GENOMIC DNA]</scope>
    <source>
        <strain evidence="2">cv. Pajares</strain>
    </source>
</reference>
<protein>
    <submittedName>
        <fullName evidence="1">Uncharacterized protein</fullName>
    </submittedName>
</protein>
<sequence>MRPRFGIEENAGFGLRKILVGMGKFSLSASTSHGRLLPEDFGSNQIYYRDHKAEIEISSSQIEICPDAMGIFSFNPGFDRI</sequence>
<gene>
    <name evidence="1" type="ORF">AALP_AAs52495U000100</name>
</gene>